<comment type="subcellular location">
    <subcellularLocation>
        <location evidence="1">Cell envelope</location>
    </subcellularLocation>
</comment>
<keyword evidence="5" id="KW-0732">Signal</keyword>
<reference evidence="7 8" key="1">
    <citation type="submission" date="2018-06" db="EMBL/GenBank/DDBJ databases">
        <title>Genomic Encyclopedia of Archaeal and Bacterial Type Strains, Phase II (KMG-II): from individual species to whole genera.</title>
        <authorList>
            <person name="Goeker M."/>
        </authorList>
    </citation>
    <scope>NUCLEOTIDE SEQUENCE [LARGE SCALE GENOMIC DNA]</scope>
    <source>
        <strain evidence="7 8">DSM 29821</strain>
    </source>
</reference>
<dbReference type="PROSITE" id="PS00194">
    <property type="entry name" value="THIOREDOXIN_1"/>
    <property type="match status" value="1"/>
</dbReference>
<dbReference type="Pfam" id="PF00578">
    <property type="entry name" value="AhpC-TSA"/>
    <property type="match status" value="1"/>
</dbReference>
<dbReference type="PANTHER" id="PTHR42852:SF6">
    <property type="entry name" value="THIOL:DISULFIDE INTERCHANGE PROTEIN DSBE"/>
    <property type="match status" value="1"/>
</dbReference>
<dbReference type="Gene3D" id="3.40.30.10">
    <property type="entry name" value="Glutaredoxin"/>
    <property type="match status" value="1"/>
</dbReference>
<dbReference type="InterPro" id="IPR000866">
    <property type="entry name" value="AhpC/TSA"/>
</dbReference>
<feature type="signal peptide" evidence="5">
    <location>
        <begin position="1"/>
        <end position="37"/>
    </location>
</feature>
<comment type="caution">
    <text evidence="7">The sequence shown here is derived from an EMBL/GenBank/DDBJ whole genome shotgun (WGS) entry which is preliminary data.</text>
</comment>
<feature type="chain" id="PRO_5016305533" evidence="5">
    <location>
        <begin position="38"/>
        <end position="168"/>
    </location>
</feature>
<dbReference type="GO" id="GO:0016491">
    <property type="term" value="F:oxidoreductase activity"/>
    <property type="evidence" value="ECO:0007669"/>
    <property type="project" value="InterPro"/>
</dbReference>
<dbReference type="SUPFAM" id="SSF52833">
    <property type="entry name" value="Thioredoxin-like"/>
    <property type="match status" value="1"/>
</dbReference>
<keyword evidence="2" id="KW-0201">Cytochrome c-type biogenesis</keyword>
<evidence type="ECO:0000313" key="7">
    <source>
        <dbReference type="EMBL" id="RAJ75212.1"/>
    </source>
</evidence>
<proteinExistence type="predicted"/>
<dbReference type="PROSITE" id="PS51352">
    <property type="entry name" value="THIOREDOXIN_2"/>
    <property type="match status" value="1"/>
</dbReference>
<name>A0A327VL34_9BACT</name>
<accession>A0A327VL34</accession>
<evidence type="ECO:0000313" key="8">
    <source>
        <dbReference type="Proteomes" id="UP000249819"/>
    </source>
</evidence>
<organism evidence="7 8">
    <name type="scientific">Chitinophaga dinghuensis</name>
    <dbReference type="NCBI Taxonomy" id="1539050"/>
    <lineage>
        <taxon>Bacteria</taxon>
        <taxon>Pseudomonadati</taxon>
        <taxon>Bacteroidota</taxon>
        <taxon>Chitinophagia</taxon>
        <taxon>Chitinophagales</taxon>
        <taxon>Chitinophagaceae</taxon>
        <taxon>Chitinophaga</taxon>
    </lineage>
</organism>
<dbReference type="CDD" id="cd02966">
    <property type="entry name" value="TlpA_like_family"/>
    <property type="match status" value="1"/>
</dbReference>
<protein>
    <submittedName>
        <fullName evidence="7">Thiol-disulfide isomerase/thioredoxin</fullName>
    </submittedName>
</protein>
<dbReference type="EMBL" id="QLMA01000010">
    <property type="protein sequence ID" value="RAJ75212.1"/>
    <property type="molecule type" value="Genomic_DNA"/>
</dbReference>
<dbReference type="GO" id="GO:0030313">
    <property type="term" value="C:cell envelope"/>
    <property type="evidence" value="ECO:0007669"/>
    <property type="project" value="UniProtKB-SubCell"/>
</dbReference>
<dbReference type="Proteomes" id="UP000249819">
    <property type="component" value="Unassembled WGS sequence"/>
</dbReference>
<dbReference type="GO" id="GO:0016209">
    <property type="term" value="F:antioxidant activity"/>
    <property type="evidence" value="ECO:0007669"/>
    <property type="project" value="InterPro"/>
</dbReference>
<keyword evidence="3" id="KW-1015">Disulfide bond</keyword>
<keyword evidence="4" id="KW-0676">Redox-active center</keyword>
<dbReference type="InterPro" id="IPR017937">
    <property type="entry name" value="Thioredoxin_CS"/>
</dbReference>
<dbReference type="GO" id="GO:0017004">
    <property type="term" value="P:cytochrome complex assembly"/>
    <property type="evidence" value="ECO:0007669"/>
    <property type="project" value="UniProtKB-KW"/>
</dbReference>
<evidence type="ECO:0000256" key="4">
    <source>
        <dbReference type="ARBA" id="ARBA00023284"/>
    </source>
</evidence>
<evidence type="ECO:0000259" key="6">
    <source>
        <dbReference type="PROSITE" id="PS51352"/>
    </source>
</evidence>
<keyword evidence="8" id="KW-1185">Reference proteome</keyword>
<sequence>MELKFHRVLYFRDIIRLSMKKLAIVFISLLLSLHVFAQQAPNFSATDLNGKPVELSAFKGKYVLLDFWATWCPPCMAKIPFLKDIRKKYPADKLEMISVSLDHTKNQCQRTVHSKGMNWIHIYDRQNIPATYSVRYIPTIFLIDPKGKIIYNNDVNTEADLLRILDHI</sequence>
<dbReference type="InterPro" id="IPR013766">
    <property type="entry name" value="Thioredoxin_domain"/>
</dbReference>
<dbReference type="PANTHER" id="PTHR42852">
    <property type="entry name" value="THIOL:DISULFIDE INTERCHANGE PROTEIN DSBE"/>
    <property type="match status" value="1"/>
</dbReference>
<evidence type="ECO:0000256" key="1">
    <source>
        <dbReference type="ARBA" id="ARBA00004196"/>
    </source>
</evidence>
<dbReference type="GO" id="GO:0016853">
    <property type="term" value="F:isomerase activity"/>
    <property type="evidence" value="ECO:0007669"/>
    <property type="project" value="UniProtKB-KW"/>
</dbReference>
<evidence type="ECO:0000256" key="5">
    <source>
        <dbReference type="SAM" id="SignalP"/>
    </source>
</evidence>
<feature type="domain" description="Thioredoxin" evidence="6">
    <location>
        <begin position="34"/>
        <end position="168"/>
    </location>
</feature>
<evidence type="ECO:0000256" key="2">
    <source>
        <dbReference type="ARBA" id="ARBA00022748"/>
    </source>
</evidence>
<evidence type="ECO:0000256" key="3">
    <source>
        <dbReference type="ARBA" id="ARBA00023157"/>
    </source>
</evidence>
<keyword evidence="7" id="KW-0413">Isomerase</keyword>
<dbReference type="InterPro" id="IPR050553">
    <property type="entry name" value="Thioredoxin_ResA/DsbE_sf"/>
</dbReference>
<gene>
    <name evidence="7" type="ORF">CLV59_110261</name>
</gene>
<dbReference type="AlphaFoldDB" id="A0A327VL34"/>
<dbReference type="InterPro" id="IPR036249">
    <property type="entry name" value="Thioredoxin-like_sf"/>
</dbReference>